<protein>
    <submittedName>
        <fullName evidence="1">Uncharacterized protein</fullName>
    </submittedName>
</protein>
<reference evidence="1 2" key="1">
    <citation type="submission" date="2017-09" db="EMBL/GenBank/DDBJ databases">
        <title>Large-scale bioinformatics analysis of Bacillus genomes uncovers conserved roles of natural products in bacterial physiology.</title>
        <authorList>
            <consortium name="Agbiome Team Llc"/>
            <person name="Bleich R.M."/>
            <person name="Grubbs K.J."/>
            <person name="Santa Maria K.C."/>
            <person name="Allen S.E."/>
            <person name="Farag S."/>
            <person name="Shank E.A."/>
            <person name="Bowers A."/>
        </authorList>
    </citation>
    <scope>NUCLEOTIDE SEQUENCE [LARGE SCALE GENOMIC DNA]</scope>
    <source>
        <strain evidence="1 2">AFS046104</strain>
    </source>
</reference>
<accession>A0A2A8TZ73</accession>
<proteinExistence type="predicted"/>
<dbReference type="AlphaFoldDB" id="A0A2A8TZ73"/>
<name>A0A2A8TZ73_BACCE</name>
<evidence type="ECO:0000313" key="1">
    <source>
        <dbReference type="EMBL" id="PGQ04400.1"/>
    </source>
</evidence>
<evidence type="ECO:0000313" key="2">
    <source>
        <dbReference type="Proteomes" id="UP000221438"/>
    </source>
</evidence>
<organism evidence="1 2">
    <name type="scientific">Bacillus cereus</name>
    <dbReference type="NCBI Taxonomy" id="1396"/>
    <lineage>
        <taxon>Bacteria</taxon>
        <taxon>Bacillati</taxon>
        <taxon>Bacillota</taxon>
        <taxon>Bacilli</taxon>
        <taxon>Bacillales</taxon>
        <taxon>Bacillaceae</taxon>
        <taxon>Bacillus</taxon>
        <taxon>Bacillus cereus group</taxon>
    </lineage>
</organism>
<dbReference type="Proteomes" id="UP000221438">
    <property type="component" value="Unassembled WGS sequence"/>
</dbReference>
<gene>
    <name evidence="1" type="ORF">COA08_30620</name>
</gene>
<comment type="caution">
    <text evidence="1">The sequence shown here is derived from an EMBL/GenBank/DDBJ whole genome shotgun (WGS) entry which is preliminary data.</text>
</comment>
<sequence>MNYLSFFLHACNVSENTVYRVYSQDSFLGDSKEGFIICTLLYGTRFLYSFYLQFIVFLFTKHVSKSIL</sequence>
<dbReference type="EMBL" id="NUJQ01000082">
    <property type="protein sequence ID" value="PGQ04400.1"/>
    <property type="molecule type" value="Genomic_DNA"/>
</dbReference>